<dbReference type="InterPro" id="IPR012347">
    <property type="entry name" value="Ferritin-like"/>
</dbReference>
<evidence type="ECO:0000256" key="1">
    <source>
        <dbReference type="ARBA" id="ARBA00009497"/>
    </source>
</evidence>
<dbReference type="InterPro" id="IPR054862">
    <property type="entry name" value="DNA_prot_starvation"/>
</dbReference>
<dbReference type="InterPro" id="IPR009078">
    <property type="entry name" value="Ferritin-like_SF"/>
</dbReference>
<dbReference type="PANTHER" id="PTHR42932">
    <property type="entry name" value="GENERAL STRESS PROTEIN 20U"/>
    <property type="match status" value="1"/>
</dbReference>
<protein>
    <recommendedName>
        <fullName evidence="2">Ferritin/DPS domain-containing protein</fullName>
    </recommendedName>
</protein>
<feature type="domain" description="Ferritin/DPS" evidence="2">
    <location>
        <begin position="42"/>
        <end position="183"/>
    </location>
</feature>
<evidence type="ECO:0000259" key="2">
    <source>
        <dbReference type="Pfam" id="PF00210"/>
    </source>
</evidence>
<evidence type="ECO:0000313" key="3">
    <source>
        <dbReference type="EMBL" id="GGL56179.1"/>
    </source>
</evidence>
<gene>
    <name evidence="3" type="ORF">GCM10009039_12930</name>
</gene>
<dbReference type="Gene3D" id="1.20.1260.10">
    <property type="match status" value="1"/>
</dbReference>
<name>A0A830FKT2_9EURY</name>
<keyword evidence="4" id="KW-1185">Reference proteome</keyword>
<dbReference type="PANTHER" id="PTHR42932:SF1">
    <property type="entry name" value="GENERAL STRESS PROTEIN 20U"/>
    <property type="match status" value="1"/>
</dbReference>
<organism evidence="3 4">
    <name type="scientific">Halocalculus aciditolerans</name>
    <dbReference type="NCBI Taxonomy" id="1383812"/>
    <lineage>
        <taxon>Archaea</taxon>
        <taxon>Methanobacteriati</taxon>
        <taxon>Methanobacteriota</taxon>
        <taxon>Stenosarchaea group</taxon>
        <taxon>Halobacteria</taxon>
        <taxon>Halobacteriales</taxon>
        <taxon>Halobacteriaceae</taxon>
        <taxon>Halocalculus</taxon>
    </lineage>
</organism>
<accession>A0A830FKT2</accession>
<dbReference type="InterPro" id="IPR008331">
    <property type="entry name" value="Ferritin_DPS_dom"/>
</dbReference>
<evidence type="ECO:0000313" key="4">
    <source>
        <dbReference type="Proteomes" id="UP000607197"/>
    </source>
</evidence>
<dbReference type="Pfam" id="PF00210">
    <property type="entry name" value="Ferritin"/>
    <property type="match status" value="1"/>
</dbReference>
<dbReference type="AlphaFoldDB" id="A0A830FKT2"/>
<dbReference type="RefSeq" id="WP_188977028.1">
    <property type="nucleotide sequence ID" value="NZ_BMPG01000001.1"/>
</dbReference>
<sequence>MTQPRTGRLVHDLDGATVRQAWGTVEENAVRLDRADAERVVEALNVDHASAFNLFYLLRKHYWTAEGAEHEEVADFLKDAYQRARALNDDLAERITQLGGVPASTPPQLQEYAAVHLEAEHLFDLRSSLEGDLEAYATLAASMREHVALAADVGDEATRELLQEELEEVEEDAHTLENLLADDTLVRTEAMR</sequence>
<dbReference type="EMBL" id="BMPG01000001">
    <property type="protein sequence ID" value="GGL56179.1"/>
    <property type="molecule type" value="Genomic_DNA"/>
</dbReference>
<dbReference type="NCBIfam" id="NF041388">
    <property type="entry name" value="DNAstvprot_Halo"/>
    <property type="match status" value="1"/>
</dbReference>
<comment type="caution">
    <text evidence="3">The sequence shown here is derived from an EMBL/GenBank/DDBJ whole genome shotgun (WGS) entry which is preliminary data.</text>
</comment>
<dbReference type="Proteomes" id="UP000607197">
    <property type="component" value="Unassembled WGS sequence"/>
</dbReference>
<dbReference type="OrthoDB" id="210959at2157"/>
<reference evidence="3" key="1">
    <citation type="journal article" date="2014" name="Int. J. Syst. Evol. Microbiol.">
        <title>Complete genome sequence of Corynebacterium casei LMG S-19264T (=DSM 44701T), isolated from a smear-ripened cheese.</title>
        <authorList>
            <consortium name="US DOE Joint Genome Institute (JGI-PGF)"/>
            <person name="Walter F."/>
            <person name="Albersmeier A."/>
            <person name="Kalinowski J."/>
            <person name="Ruckert C."/>
        </authorList>
    </citation>
    <scope>NUCLEOTIDE SEQUENCE</scope>
    <source>
        <strain evidence="3">JCM 19596</strain>
    </source>
</reference>
<dbReference type="GO" id="GO:0008199">
    <property type="term" value="F:ferric iron binding"/>
    <property type="evidence" value="ECO:0007669"/>
    <property type="project" value="InterPro"/>
</dbReference>
<proteinExistence type="inferred from homology"/>
<dbReference type="SUPFAM" id="SSF47240">
    <property type="entry name" value="Ferritin-like"/>
    <property type="match status" value="1"/>
</dbReference>
<reference evidence="3" key="2">
    <citation type="submission" date="2020-09" db="EMBL/GenBank/DDBJ databases">
        <authorList>
            <person name="Sun Q."/>
            <person name="Ohkuma M."/>
        </authorList>
    </citation>
    <scope>NUCLEOTIDE SEQUENCE</scope>
    <source>
        <strain evidence="3">JCM 19596</strain>
    </source>
</reference>
<dbReference type="InterPro" id="IPR002177">
    <property type="entry name" value="DPS_DNA-bd"/>
</dbReference>
<comment type="similarity">
    <text evidence="1">Belongs to the Dps family.</text>
</comment>